<organism evidence="2 3">
    <name type="scientific">Agrobacterium rosae</name>
    <dbReference type="NCBI Taxonomy" id="1972867"/>
    <lineage>
        <taxon>Bacteria</taxon>
        <taxon>Pseudomonadati</taxon>
        <taxon>Pseudomonadota</taxon>
        <taxon>Alphaproteobacteria</taxon>
        <taxon>Hyphomicrobiales</taxon>
        <taxon>Rhizobiaceae</taxon>
        <taxon>Rhizobium/Agrobacterium group</taxon>
        <taxon>Agrobacterium</taxon>
    </lineage>
</organism>
<dbReference type="AlphaFoldDB" id="A0A1R3U218"/>
<dbReference type="EMBL" id="FMUE01000019">
    <property type="protein sequence ID" value="SCX35185.1"/>
    <property type="molecule type" value="Genomic_DNA"/>
</dbReference>
<evidence type="ECO:0000313" key="2">
    <source>
        <dbReference type="EMBL" id="SCX35185.1"/>
    </source>
</evidence>
<dbReference type="Proteomes" id="UP000187891">
    <property type="component" value="Unassembled WGS sequence"/>
</dbReference>
<feature type="region of interest" description="Disordered" evidence="1">
    <location>
        <begin position="1"/>
        <end position="30"/>
    </location>
</feature>
<gene>
    <name evidence="2" type="ORF">DSM25559_4842</name>
</gene>
<proteinExistence type="predicted"/>
<evidence type="ECO:0000256" key="1">
    <source>
        <dbReference type="SAM" id="MobiDB-lite"/>
    </source>
</evidence>
<dbReference type="RefSeq" id="WP_077122804.1">
    <property type="nucleotide sequence ID" value="NZ_FMUE01000019.1"/>
</dbReference>
<sequence length="239" mass="27203">MADSENNRTLPKTTRRKRQNPIGDRPQLPSRIDRKNLLGAVAKILVPLVSELEKAPDRKVPGPTSTARLWLNWYEVHQRLVHITRYQQKTESKVLAMAGAFPVVQIEISPTERPVTVYSIAELNRLKSRVDADQLASARSLLRERRERWNEADRKLGYSPALAFEHDLAEQEGRLSRILFLSKPRTIVETTAKLHCLMSTQDPGNKGKDAPWPELRKILLNLIEVELSGNGENPPNEKL</sequence>
<accession>A0A1R3U218</accession>
<evidence type="ECO:0000313" key="3">
    <source>
        <dbReference type="Proteomes" id="UP000187891"/>
    </source>
</evidence>
<protein>
    <submittedName>
        <fullName evidence="2">Uncharacterized protein</fullName>
    </submittedName>
</protein>
<name>A0A1R3U218_9HYPH</name>
<reference evidence="3" key="1">
    <citation type="submission" date="2016-10" db="EMBL/GenBank/DDBJ databases">
        <authorList>
            <person name="Wibberg D."/>
        </authorList>
    </citation>
    <scope>NUCLEOTIDE SEQUENCE [LARGE SCALE GENOMIC DNA]</scope>
</reference>